<sequence>MSTKLNTLLEMFKNLKSDAVPRAPRPPPNESNVEEPENDENVDSNNEPGITIEEIDDENIKKEEKKKYKNPFFKSTKEKDSFKPNKDKAQKQKGSKIYTQATGNVINIVNSKDIHWGNQYYLGQTTMGPKPHQNHEEEESQLHIKKTNIIVLLLEANVKPQHIYLDYISKNLGMNWRKFFRSLGYRDGRIQTCEIDASRYGVSEARYQLLLDWVKNDDNGTLGHLAELLWEEGERQIVHDLALMYKKQNTQKNDK</sequence>
<keyword evidence="2" id="KW-1185">Reference proteome</keyword>
<organism evidence="1 2">
    <name type="scientific">Dendrolimus kikuchii</name>
    <dbReference type="NCBI Taxonomy" id="765133"/>
    <lineage>
        <taxon>Eukaryota</taxon>
        <taxon>Metazoa</taxon>
        <taxon>Ecdysozoa</taxon>
        <taxon>Arthropoda</taxon>
        <taxon>Hexapoda</taxon>
        <taxon>Insecta</taxon>
        <taxon>Pterygota</taxon>
        <taxon>Neoptera</taxon>
        <taxon>Endopterygota</taxon>
        <taxon>Lepidoptera</taxon>
        <taxon>Glossata</taxon>
        <taxon>Ditrysia</taxon>
        <taxon>Bombycoidea</taxon>
        <taxon>Lasiocampidae</taxon>
        <taxon>Dendrolimus</taxon>
    </lineage>
</organism>
<protein>
    <submittedName>
        <fullName evidence="1">Uncharacterized protein</fullName>
    </submittedName>
</protein>
<evidence type="ECO:0000313" key="2">
    <source>
        <dbReference type="Proteomes" id="UP000824533"/>
    </source>
</evidence>
<gene>
    <name evidence="1" type="ORF">K1T71_001769</name>
</gene>
<reference evidence="1 2" key="1">
    <citation type="journal article" date="2021" name="Front. Genet.">
        <title>Chromosome-Level Genome Assembly Reveals Significant Gene Expansion in the Toll and IMD Signaling Pathways of Dendrolimus kikuchii.</title>
        <authorList>
            <person name="Zhou J."/>
            <person name="Wu P."/>
            <person name="Xiong Z."/>
            <person name="Liu N."/>
            <person name="Zhao N."/>
            <person name="Ji M."/>
            <person name="Qiu Y."/>
            <person name="Yang B."/>
        </authorList>
    </citation>
    <scope>NUCLEOTIDE SEQUENCE [LARGE SCALE GENOMIC DNA]</scope>
    <source>
        <strain evidence="1">Ann1</strain>
    </source>
</reference>
<proteinExistence type="predicted"/>
<dbReference type="EMBL" id="CM034389">
    <property type="protein sequence ID" value="KAJ0182400.1"/>
    <property type="molecule type" value="Genomic_DNA"/>
</dbReference>
<name>A0ACC1DEV9_9NEOP</name>
<accession>A0ACC1DEV9</accession>
<evidence type="ECO:0000313" key="1">
    <source>
        <dbReference type="EMBL" id="KAJ0182400.1"/>
    </source>
</evidence>
<dbReference type="Proteomes" id="UP000824533">
    <property type="component" value="Linkage Group LG03"/>
</dbReference>
<comment type="caution">
    <text evidence="1">The sequence shown here is derived from an EMBL/GenBank/DDBJ whole genome shotgun (WGS) entry which is preliminary data.</text>
</comment>